<dbReference type="PATRIC" id="fig|1050174.4.peg.2449"/>
<dbReference type="AlphaFoldDB" id="A0A0G3GXK3"/>
<accession>A0A0G3GXK3</accession>
<reference evidence="1 2" key="1">
    <citation type="submission" date="2015-05" db="EMBL/GenBank/DDBJ databases">
        <title>Complete genome sequence of Corynebacterium epidermidicanis DSM 45586, isolated from the skin of a dog suffering from pruritus.</title>
        <authorList>
            <person name="Ruckert C."/>
            <person name="Albersmeier A."/>
            <person name="Winkler A."/>
            <person name="Tauch A."/>
        </authorList>
    </citation>
    <scope>NUCLEOTIDE SEQUENCE [LARGE SCALE GENOMIC DNA]</scope>
    <source>
        <strain evidence="1 2">DSM 45586</strain>
    </source>
</reference>
<dbReference type="STRING" id="1050174.CEPID_12125"/>
<protein>
    <submittedName>
        <fullName evidence="1">Winged helix DNA-binding domain</fullName>
    </submittedName>
</protein>
<gene>
    <name evidence="1" type="ORF">CEPID_12125</name>
</gene>
<name>A0A0G3GXK3_9CORY</name>
<evidence type="ECO:0000313" key="1">
    <source>
        <dbReference type="EMBL" id="AKK04248.1"/>
    </source>
</evidence>
<dbReference type="KEGG" id="cei:CEPID_12125"/>
<dbReference type="InterPro" id="IPR009351">
    <property type="entry name" value="AlkZ-like"/>
</dbReference>
<organism evidence="1 2">
    <name type="scientific">Corynebacterium epidermidicanis</name>
    <dbReference type="NCBI Taxonomy" id="1050174"/>
    <lineage>
        <taxon>Bacteria</taxon>
        <taxon>Bacillati</taxon>
        <taxon>Actinomycetota</taxon>
        <taxon>Actinomycetes</taxon>
        <taxon>Mycobacteriales</taxon>
        <taxon>Corynebacteriaceae</taxon>
        <taxon>Corynebacterium</taxon>
    </lineage>
</organism>
<dbReference type="OrthoDB" id="9148135at2"/>
<dbReference type="PANTHER" id="PTHR38479:SF2">
    <property type="entry name" value="WINGED HELIX DNA-BINDING DOMAIN-CONTAINING PROTEIN"/>
    <property type="match status" value="1"/>
</dbReference>
<dbReference type="Proteomes" id="UP000035368">
    <property type="component" value="Chromosome"/>
</dbReference>
<dbReference type="GO" id="GO:0003677">
    <property type="term" value="F:DNA binding"/>
    <property type="evidence" value="ECO:0007669"/>
    <property type="project" value="UniProtKB-KW"/>
</dbReference>
<sequence>MPASPIHTTDLQDEQLRELRARRLIAQALVPDRALADGQAVAQHMLAVQGQLYNSGLQALACRSLSSQAETEELVRAGQIVRTWSQRGTHHFLAAEDARWMMQLCSPRIEAAAAKRRPGLGLTEQMFDAARSALFEALREGPVARTEAYALFDAAGVDPTQQRGPHILRSLGSLGDIVQGPRRGSEDVFMLTENLPVVARELAGEEALAELGTRYFHSHGPATVKDLAWWSGLTIRDAKTVAKLARNTVAVELAGVEYRMGEWQLSVEWEALEAALALRLELPAFDEYLLGYGDRSAVCPADLVPIVGPTKNGMCRPFVVEQGVVVGAYG</sequence>
<dbReference type="PANTHER" id="PTHR38479">
    <property type="entry name" value="LMO0824 PROTEIN"/>
    <property type="match status" value="1"/>
</dbReference>
<evidence type="ECO:0000313" key="2">
    <source>
        <dbReference type="Proteomes" id="UP000035368"/>
    </source>
</evidence>
<keyword evidence="1" id="KW-0238">DNA-binding</keyword>
<keyword evidence="2" id="KW-1185">Reference proteome</keyword>
<dbReference type="Pfam" id="PF06224">
    <property type="entry name" value="AlkZ-like"/>
    <property type="match status" value="1"/>
</dbReference>
<proteinExistence type="predicted"/>
<dbReference type="EMBL" id="CP011541">
    <property type="protein sequence ID" value="AKK04248.1"/>
    <property type="molecule type" value="Genomic_DNA"/>
</dbReference>
<dbReference type="RefSeq" id="WP_052843565.1">
    <property type="nucleotide sequence ID" value="NZ_CP011541.1"/>
</dbReference>